<evidence type="ECO:0000313" key="2">
    <source>
        <dbReference type="EMBL" id="QJA58027.1"/>
    </source>
</evidence>
<organism evidence="2">
    <name type="scientific">viral metagenome</name>
    <dbReference type="NCBI Taxonomy" id="1070528"/>
    <lineage>
        <taxon>unclassified sequences</taxon>
        <taxon>metagenomes</taxon>
        <taxon>organismal metagenomes</taxon>
    </lineage>
</organism>
<accession>A0A6M3ILR9</accession>
<sequence length="423" mass="46251">MSEYQKDVSIKIGVIGDGGQALANVDKQLNNTAQKTMPNLSGSTKQARYAMMNFNRVVQDAPFGFIAIQNNIDPLVQSFQSLKAETGSTKMALKTLMSSFAGPAGFLSIISLAVSGITAYMMATRGAKKEVKALDAELKVIKSSLKEVYEITGTKKDKSIIDIGDVEKTLGAAKRLRDKYAGDIPSDIKYLPGEEGDQKRLEAIRNNLTETLSLTKSQREEREQSVKILDEFISQLEEANQKEKLQLEIQKLVNETLSKRSTIIGNIETRGLDPRGMYYKSGTAIEKMGGVGAKNYDFVNPAPDVSVSIEEVRKEFAALSVVADAFVDTFRSNFLSAWEDVFGKANSLFEQLLQNVGMGLLSLVSGSVSNSIFGFIGSMLEIPVPSGGKTQTVIVQMGQDNLAKGVYKVQASVNQKYQKIYAR</sequence>
<gene>
    <name evidence="2" type="ORF">MM415B01510_0016</name>
</gene>
<name>A0A6M3ILR9_9ZZZZ</name>
<protein>
    <submittedName>
        <fullName evidence="2">Putative structural protein</fullName>
    </submittedName>
</protein>
<keyword evidence="1" id="KW-0812">Transmembrane</keyword>
<dbReference type="EMBL" id="MT141304">
    <property type="protein sequence ID" value="QJA58027.1"/>
    <property type="molecule type" value="Genomic_DNA"/>
</dbReference>
<dbReference type="AlphaFoldDB" id="A0A6M3ILR9"/>
<feature type="transmembrane region" description="Helical" evidence="1">
    <location>
        <begin position="100"/>
        <end position="123"/>
    </location>
</feature>
<evidence type="ECO:0000256" key="1">
    <source>
        <dbReference type="SAM" id="Phobius"/>
    </source>
</evidence>
<proteinExistence type="predicted"/>
<keyword evidence="1" id="KW-0472">Membrane</keyword>
<reference evidence="2" key="1">
    <citation type="submission" date="2020-03" db="EMBL/GenBank/DDBJ databases">
        <title>The deep terrestrial virosphere.</title>
        <authorList>
            <person name="Holmfeldt K."/>
            <person name="Nilsson E."/>
            <person name="Simone D."/>
            <person name="Lopez-Fernandez M."/>
            <person name="Wu X."/>
            <person name="de Brujin I."/>
            <person name="Lundin D."/>
            <person name="Andersson A."/>
            <person name="Bertilsson S."/>
            <person name="Dopson M."/>
        </authorList>
    </citation>
    <scope>NUCLEOTIDE SEQUENCE</scope>
    <source>
        <strain evidence="2">MM415B01510</strain>
    </source>
</reference>
<keyword evidence="1" id="KW-1133">Transmembrane helix</keyword>